<dbReference type="GeneID" id="66101227"/>
<dbReference type="AlphaFoldDB" id="A0A9P7W0P7"/>
<dbReference type="OrthoDB" id="2322499at2759"/>
<accession>A0A9P7W0P7</accession>
<organism evidence="1 2">
    <name type="scientific">Guyanagaster necrorhizus</name>
    <dbReference type="NCBI Taxonomy" id="856835"/>
    <lineage>
        <taxon>Eukaryota</taxon>
        <taxon>Fungi</taxon>
        <taxon>Dikarya</taxon>
        <taxon>Basidiomycota</taxon>
        <taxon>Agaricomycotina</taxon>
        <taxon>Agaricomycetes</taxon>
        <taxon>Agaricomycetidae</taxon>
        <taxon>Agaricales</taxon>
        <taxon>Marasmiineae</taxon>
        <taxon>Physalacriaceae</taxon>
        <taxon>Guyanagaster</taxon>
    </lineage>
</organism>
<gene>
    <name evidence="1" type="ORF">BT62DRAFT_1073422</name>
</gene>
<name>A0A9P7W0P7_9AGAR</name>
<evidence type="ECO:0008006" key="3">
    <source>
        <dbReference type="Google" id="ProtNLM"/>
    </source>
</evidence>
<dbReference type="RefSeq" id="XP_043043542.1">
    <property type="nucleotide sequence ID" value="XM_043178933.1"/>
</dbReference>
<protein>
    <recommendedName>
        <fullName evidence="3">F-box domain-containing protein</fullName>
    </recommendedName>
</protein>
<dbReference type="Proteomes" id="UP000812287">
    <property type="component" value="Unassembled WGS sequence"/>
</dbReference>
<keyword evidence="2" id="KW-1185">Reference proteome</keyword>
<proteinExistence type="predicted"/>
<comment type="caution">
    <text evidence="1">The sequence shown here is derived from an EMBL/GenBank/DDBJ whole genome shotgun (WGS) entry which is preliminary data.</text>
</comment>
<evidence type="ECO:0000313" key="2">
    <source>
        <dbReference type="Proteomes" id="UP000812287"/>
    </source>
</evidence>
<sequence>MSTRSAPYKRRETRAAATVLAQKIITGGIFGHFLPHDILRLARLTRNFRRFLMHPSSLSCCRASLANVLDLPDPFPGMTEPAWVNLGFNPQCHFFSRVVYIVEWCFRKRLCNRCSHKQCTFTQMEEYAGERHAGRYASGADRQKAIRCKHILQQDFHDLANQFKFIDHPQEKELFKSRQSAMARDIEQCPQQTRRSWLDSRASISAAAERLRLVVGISVTLDFDSHLKI</sequence>
<reference evidence="1" key="1">
    <citation type="submission" date="2020-11" db="EMBL/GenBank/DDBJ databases">
        <title>Adaptations for nitrogen fixation in a non-lichenized fungal sporocarp promotes dispersal by wood-feeding termites.</title>
        <authorList>
            <consortium name="DOE Joint Genome Institute"/>
            <person name="Koch R.A."/>
            <person name="Yoon G."/>
            <person name="Arayal U."/>
            <person name="Lail K."/>
            <person name="Amirebrahimi M."/>
            <person name="Labutti K."/>
            <person name="Lipzen A."/>
            <person name="Riley R."/>
            <person name="Barry K."/>
            <person name="Henrissat B."/>
            <person name="Grigoriev I.V."/>
            <person name="Herr J.R."/>
            <person name="Aime M.C."/>
        </authorList>
    </citation>
    <scope>NUCLEOTIDE SEQUENCE</scope>
    <source>
        <strain evidence="1">MCA 3950</strain>
    </source>
</reference>
<evidence type="ECO:0000313" key="1">
    <source>
        <dbReference type="EMBL" id="KAG7450042.1"/>
    </source>
</evidence>
<dbReference type="EMBL" id="MU250527">
    <property type="protein sequence ID" value="KAG7450042.1"/>
    <property type="molecule type" value="Genomic_DNA"/>
</dbReference>